<reference evidence="9 10" key="1">
    <citation type="submission" date="2017-03" db="EMBL/GenBank/DDBJ databases">
        <title>Genomes of endolithic fungi from Antarctica.</title>
        <authorList>
            <person name="Coleine C."/>
            <person name="Masonjones S."/>
            <person name="Stajich J.E."/>
        </authorList>
    </citation>
    <scope>NUCLEOTIDE SEQUENCE [LARGE SCALE GENOMIC DNA]</scope>
    <source>
        <strain evidence="9 10">CCFEE 5311</strain>
    </source>
</reference>
<keyword evidence="2 7" id="KW-0812">Transmembrane</keyword>
<evidence type="ECO:0000256" key="5">
    <source>
        <dbReference type="ARBA" id="ARBA00038359"/>
    </source>
</evidence>
<accession>A0A4V5N9Y1</accession>
<dbReference type="EMBL" id="NAJP01000001">
    <property type="protein sequence ID" value="TKA49379.1"/>
    <property type="molecule type" value="Genomic_DNA"/>
</dbReference>
<dbReference type="AlphaFoldDB" id="A0A4V5N9Y1"/>
<organism evidence="9 10">
    <name type="scientific">Friedmanniomyces endolithicus</name>
    <dbReference type="NCBI Taxonomy" id="329885"/>
    <lineage>
        <taxon>Eukaryota</taxon>
        <taxon>Fungi</taxon>
        <taxon>Dikarya</taxon>
        <taxon>Ascomycota</taxon>
        <taxon>Pezizomycotina</taxon>
        <taxon>Dothideomycetes</taxon>
        <taxon>Dothideomycetidae</taxon>
        <taxon>Mycosphaerellales</taxon>
        <taxon>Teratosphaeriaceae</taxon>
        <taxon>Friedmanniomyces</taxon>
    </lineage>
</organism>
<dbReference type="OrthoDB" id="444631at2759"/>
<evidence type="ECO:0000259" key="8">
    <source>
        <dbReference type="Pfam" id="PF20684"/>
    </source>
</evidence>
<feature type="region of interest" description="Disordered" evidence="6">
    <location>
        <begin position="363"/>
        <end position="403"/>
    </location>
</feature>
<protein>
    <recommendedName>
        <fullName evidence="8">Rhodopsin domain-containing protein</fullName>
    </recommendedName>
</protein>
<feature type="transmembrane region" description="Helical" evidence="7">
    <location>
        <begin position="64"/>
        <end position="88"/>
    </location>
</feature>
<comment type="similarity">
    <text evidence="5">Belongs to the SAT4 family.</text>
</comment>
<evidence type="ECO:0000256" key="7">
    <source>
        <dbReference type="SAM" id="Phobius"/>
    </source>
</evidence>
<comment type="caution">
    <text evidence="9">The sequence shown here is derived from an EMBL/GenBank/DDBJ whole genome shotgun (WGS) entry which is preliminary data.</text>
</comment>
<name>A0A4V5N9Y1_9PEZI</name>
<evidence type="ECO:0000313" key="9">
    <source>
        <dbReference type="EMBL" id="TKA49379.1"/>
    </source>
</evidence>
<dbReference type="InterPro" id="IPR049326">
    <property type="entry name" value="Rhodopsin_dom_fungi"/>
</dbReference>
<gene>
    <name evidence="9" type="ORF">B0A54_00045</name>
</gene>
<evidence type="ECO:0000256" key="4">
    <source>
        <dbReference type="ARBA" id="ARBA00023136"/>
    </source>
</evidence>
<evidence type="ECO:0000256" key="3">
    <source>
        <dbReference type="ARBA" id="ARBA00022989"/>
    </source>
</evidence>
<keyword evidence="3 7" id="KW-1133">Transmembrane helix</keyword>
<dbReference type="GO" id="GO:0016020">
    <property type="term" value="C:membrane"/>
    <property type="evidence" value="ECO:0007669"/>
    <property type="project" value="UniProtKB-SubCell"/>
</dbReference>
<feature type="transmembrane region" description="Helical" evidence="7">
    <location>
        <begin position="179"/>
        <end position="199"/>
    </location>
</feature>
<feature type="transmembrane region" description="Helical" evidence="7">
    <location>
        <begin position="144"/>
        <end position="167"/>
    </location>
</feature>
<evidence type="ECO:0000256" key="1">
    <source>
        <dbReference type="ARBA" id="ARBA00004141"/>
    </source>
</evidence>
<dbReference type="PANTHER" id="PTHR33048:SF132">
    <property type="entry name" value="MEMBRANE PROTEIN, PUTATIVE (AFU_ORTHOLOGUE AFUA_6G07820)-RELATED"/>
    <property type="match status" value="1"/>
</dbReference>
<feature type="compositionally biased region" description="Basic residues" evidence="6">
    <location>
        <begin position="281"/>
        <end position="290"/>
    </location>
</feature>
<feature type="region of interest" description="Disordered" evidence="6">
    <location>
        <begin position="261"/>
        <end position="302"/>
    </location>
</feature>
<feature type="compositionally biased region" description="Gly residues" evidence="6">
    <location>
        <begin position="372"/>
        <end position="381"/>
    </location>
</feature>
<dbReference type="PANTHER" id="PTHR33048">
    <property type="entry name" value="PTH11-LIKE INTEGRAL MEMBRANE PROTEIN (AFU_ORTHOLOGUE AFUA_5G11245)"/>
    <property type="match status" value="1"/>
</dbReference>
<dbReference type="Proteomes" id="UP000310066">
    <property type="component" value="Unassembled WGS sequence"/>
</dbReference>
<feature type="transmembrane region" description="Helical" evidence="7">
    <location>
        <begin position="21"/>
        <end position="44"/>
    </location>
</feature>
<evidence type="ECO:0000313" key="10">
    <source>
        <dbReference type="Proteomes" id="UP000310066"/>
    </source>
</evidence>
<feature type="domain" description="Rhodopsin" evidence="8">
    <location>
        <begin position="5"/>
        <end position="245"/>
    </location>
</feature>
<evidence type="ECO:0000256" key="6">
    <source>
        <dbReference type="SAM" id="MobiDB-lite"/>
    </source>
</evidence>
<keyword evidence="4 7" id="KW-0472">Membrane</keyword>
<dbReference type="STRING" id="329885.A0A4V5N9Y1"/>
<comment type="subcellular location">
    <subcellularLocation>
        <location evidence="1">Membrane</location>
        <topology evidence="1">Multi-pass membrane protein</topology>
    </subcellularLocation>
</comment>
<dbReference type="Pfam" id="PF20684">
    <property type="entry name" value="Fung_rhodopsin"/>
    <property type="match status" value="1"/>
</dbReference>
<feature type="transmembrane region" description="Helical" evidence="7">
    <location>
        <begin position="95"/>
        <end position="113"/>
    </location>
</feature>
<evidence type="ECO:0000256" key="2">
    <source>
        <dbReference type="ARBA" id="ARBA00022692"/>
    </source>
</evidence>
<dbReference type="InterPro" id="IPR052337">
    <property type="entry name" value="SAT4-like"/>
</dbReference>
<sequence length="403" mass="43918">MASALRLYTRIVIGRNGGYDDAFITIATFLSVGLTVCTCLEIRYGDGQHEWTISPAEAERSLQALYASIIIYNLALFACKASILLQYLRIFPQRAFRIACFALMGFTLVYSNWTFWSQVFFCKPIAAYWDFDLMADGKCFDRGLVWFMNAGINIVSDIAVAALPLPMLKQLRIQRRPKIALMVVFGLGGFTCIVSILRLESIYAASHSPKDISYNSSLAALWSSLEVNTGILCSSLPTLKTLVSRLFPQIFTSYHRSTLPSAGPTGGLDHPSNKTPTFGSKSHRKAHRTGMTHDQISRGGGIMSERGQHAAFASRGSRGGSMEIDLTEMLGSPPRGGGGGAAAMGRKDIKVVTVVNQEVEVEVEGGHAGREGMMGRGGDGGMKSESGSTRDLIWRTSSEEDLR</sequence>
<proteinExistence type="inferred from homology"/>